<gene>
    <name evidence="2" type="ORF">SAMN05444008_108192</name>
</gene>
<feature type="chain" id="PRO_5013155216" evidence="1">
    <location>
        <begin position="19"/>
        <end position="671"/>
    </location>
</feature>
<keyword evidence="3" id="KW-1185">Reference proteome</keyword>
<dbReference type="RefSeq" id="WP_073043480.1">
    <property type="nucleotide sequence ID" value="NZ_FQUO01000008.1"/>
</dbReference>
<reference evidence="2 3" key="1">
    <citation type="submission" date="2016-11" db="EMBL/GenBank/DDBJ databases">
        <authorList>
            <person name="Jaros S."/>
            <person name="Januszkiewicz K."/>
            <person name="Wedrychowicz H."/>
        </authorList>
    </citation>
    <scope>NUCLEOTIDE SEQUENCE [LARGE SCALE GENOMIC DNA]</scope>
    <source>
        <strain evidence="2 3">DSM 26897</strain>
    </source>
</reference>
<dbReference type="SUPFAM" id="SSF47781">
    <property type="entry name" value="RuvA domain 2-like"/>
    <property type="match status" value="1"/>
</dbReference>
<organism evidence="2 3">
    <name type="scientific">Cnuella takakiae</name>
    <dbReference type="NCBI Taxonomy" id="1302690"/>
    <lineage>
        <taxon>Bacteria</taxon>
        <taxon>Pseudomonadati</taxon>
        <taxon>Bacteroidota</taxon>
        <taxon>Chitinophagia</taxon>
        <taxon>Chitinophagales</taxon>
        <taxon>Chitinophagaceae</taxon>
        <taxon>Cnuella</taxon>
    </lineage>
</organism>
<proteinExistence type="predicted"/>
<sequence length="671" mass="74808">MKRWYIILMLGLACLSLAAQEVPPNLGQQLENLAALSDVAPDETLLLQLQYRQRHPLNLNTASADELKLFPFLSPLLIEQLLRYRSLAGPLVAVHELQAVPGWEPSLIRSLLPYITVTAPESWASWRQRLASGAHLLQIRWGRSFPKTEDYGQSEAGSFAGDPNQLLVRYLYRHPQGLQYGVVADKDAGETLAKKGRSSPDFTSFHLFARPKGWLKALALGDFTTNIGQGLVQWQALAFGKGPEVLAIKRQGPVLRPYASAGELYFLRGAGLTIGRGHWEATFFGARQKTDAITGMGNEGTAVITSFPTSGLHRTASEYASRRSVRQTVAGAVVQYRSGAFYAGLNGLLYGYALPIEKQAEPYNLYAPAGTRFGNAGTDFSYTFRNLHLFGEAALDYKRNIALVQGAVLSLRPQVDLSLLARHLPAGYTALVPNVFAETGSATNEQGWYMGMQVRLPHRIRMQAYADLYRWPWLRFRVAAPGAGSDYLLQVQVQPQRGSEGLLLLRSENKPANYLPADAAVPIVLGRHRQSARLQWSHALSNRWQLRCRAEGVAARLGSFAPTHGFLFFSDLQYRPPRWVTADLRLCWFDAADANARIFAYEQDVLYSYSIPGFVGKGWRGYINMRLKAGKDLDVWMRVAHTLKNAGKPMSANDLGRESRTDLKLQLVWQW</sequence>
<feature type="signal peptide" evidence="1">
    <location>
        <begin position="1"/>
        <end position="18"/>
    </location>
</feature>
<evidence type="ECO:0000313" key="2">
    <source>
        <dbReference type="EMBL" id="SHF48622.1"/>
    </source>
</evidence>
<dbReference type="AlphaFoldDB" id="A0A1M5C2H0"/>
<dbReference type="Proteomes" id="UP000184368">
    <property type="component" value="Unassembled WGS sequence"/>
</dbReference>
<keyword evidence="1" id="KW-0732">Signal</keyword>
<evidence type="ECO:0000256" key="1">
    <source>
        <dbReference type="SAM" id="SignalP"/>
    </source>
</evidence>
<dbReference type="OrthoDB" id="9766750at2"/>
<protein>
    <submittedName>
        <fullName evidence="2">Helix-hairpin-helix motif-containing protein</fullName>
    </submittedName>
</protein>
<evidence type="ECO:0000313" key="3">
    <source>
        <dbReference type="Proteomes" id="UP000184368"/>
    </source>
</evidence>
<dbReference type="EMBL" id="FQUO01000008">
    <property type="protein sequence ID" value="SHF48622.1"/>
    <property type="molecule type" value="Genomic_DNA"/>
</dbReference>
<dbReference type="Pfam" id="PF12836">
    <property type="entry name" value="HHH_3"/>
    <property type="match status" value="1"/>
</dbReference>
<accession>A0A1M5C2H0</accession>
<name>A0A1M5C2H0_9BACT</name>
<dbReference type="InterPro" id="IPR010994">
    <property type="entry name" value="RuvA_2-like"/>
</dbReference>
<dbReference type="Gene3D" id="1.10.150.280">
    <property type="entry name" value="AF1531-like domain"/>
    <property type="match status" value="1"/>
</dbReference>
<dbReference type="STRING" id="1302690.BUE76_18205"/>